<reference evidence="2 3" key="1">
    <citation type="journal article" date="2015" name="Antonie Van Leeuwenhoek">
        <title>Prauserella endophytica sp. nov., an endophytic actinobacterium isolated from Tamarix taklamakanensis.</title>
        <authorList>
            <person name="Liu J.M."/>
            <person name="Habden X."/>
            <person name="Guo L."/>
            <person name="Tuo L."/>
            <person name="Jiang Z.K."/>
            <person name="Liu S.W."/>
            <person name="Liu X.F."/>
            <person name="Chen L."/>
            <person name="Li R.F."/>
            <person name="Zhang Y.Q."/>
            <person name="Sun C.H."/>
        </authorList>
    </citation>
    <scope>NUCLEOTIDE SEQUENCE [LARGE SCALE GENOMIC DNA]</scope>
    <source>
        <strain evidence="2 3">CGMCC 4.7182</strain>
    </source>
</reference>
<keyword evidence="3" id="KW-1185">Reference proteome</keyword>
<gene>
    <name evidence="2" type="ORF">FCN18_20105</name>
</gene>
<dbReference type="Gene3D" id="3.40.50.300">
    <property type="entry name" value="P-loop containing nucleotide triphosphate hydrolases"/>
    <property type="match status" value="1"/>
</dbReference>
<dbReference type="Pfam" id="PF13671">
    <property type="entry name" value="AAA_33"/>
    <property type="match status" value="1"/>
</dbReference>
<accession>A0ABY2S3D2</accession>
<dbReference type="GO" id="GO:0005524">
    <property type="term" value="F:ATP binding"/>
    <property type="evidence" value="ECO:0007669"/>
    <property type="project" value="UniProtKB-KW"/>
</dbReference>
<evidence type="ECO:0000313" key="3">
    <source>
        <dbReference type="Proteomes" id="UP000309992"/>
    </source>
</evidence>
<keyword evidence="2" id="KW-0547">Nucleotide-binding</keyword>
<dbReference type="SUPFAM" id="SSF52540">
    <property type="entry name" value="P-loop containing nucleoside triphosphate hydrolases"/>
    <property type="match status" value="1"/>
</dbReference>
<name>A0ABY2S3D2_9PSEU</name>
<keyword evidence="2" id="KW-0067">ATP-binding</keyword>
<feature type="region of interest" description="Disordered" evidence="1">
    <location>
        <begin position="186"/>
        <end position="206"/>
    </location>
</feature>
<organism evidence="2 3">
    <name type="scientific">Prauserella endophytica</name>
    <dbReference type="NCBI Taxonomy" id="1592324"/>
    <lineage>
        <taxon>Bacteria</taxon>
        <taxon>Bacillati</taxon>
        <taxon>Actinomycetota</taxon>
        <taxon>Actinomycetes</taxon>
        <taxon>Pseudonocardiales</taxon>
        <taxon>Pseudonocardiaceae</taxon>
        <taxon>Prauserella</taxon>
        <taxon>Prauserella coralliicola group</taxon>
    </lineage>
</organism>
<dbReference type="InterPro" id="IPR027417">
    <property type="entry name" value="P-loop_NTPase"/>
</dbReference>
<feature type="compositionally biased region" description="Basic residues" evidence="1">
    <location>
        <begin position="194"/>
        <end position="206"/>
    </location>
</feature>
<comment type="caution">
    <text evidence="2">The sequence shown here is derived from an EMBL/GenBank/DDBJ whole genome shotgun (WGS) entry which is preliminary data.</text>
</comment>
<protein>
    <submittedName>
        <fullName evidence="2">ATP-binding protein</fullName>
    </submittedName>
</protein>
<evidence type="ECO:0000256" key="1">
    <source>
        <dbReference type="SAM" id="MobiDB-lite"/>
    </source>
</evidence>
<dbReference type="EMBL" id="SWMS01000011">
    <property type="protein sequence ID" value="TKG69103.1"/>
    <property type="molecule type" value="Genomic_DNA"/>
</dbReference>
<sequence length="206" mass="22618">MSLTAPDRFPMHVEPHALVVVAGLPGAGKSTLLRDIESVPPVTVLDTDQLRSLLRRVLPAGTPYSWYRPLVHVLHVLRLVAVAARARNTIVVHDPATGALARSAFVALGVLTGRPRHLLWIDCTVEEALKGQHRRGRVLLGWSFSRHARHAPRTRDRLMAGMVPAGWRSATVTDRSVTRRGLLVLTEPGDAPQGRRHPAGQRSGRQ</sequence>
<dbReference type="Proteomes" id="UP000309992">
    <property type="component" value="Unassembled WGS sequence"/>
</dbReference>
<proteinExistence type="predicted"/>
<evidence type="ECO:0000313" key="2">
    <source>
        <dbReference type="EMBL" id="TKG69103.1"/>
    </source>
</evidence>